<comment type="caution">
    <text evidence="3">The sequence shown here is derived from an EMBL/GenBank/DDBJ whole genome shotgun (WGS) entry which is preliminary data.</text>
</comment>
<dbReference type="AlphaFoldDB" id="X1KQP2"/>
<dbReference type="SUPFAM" id="SSF46785">
    <property type="entry name" value="Winged helix' DNA-binding domain"/>
    <property type="match status" value="1"/>
</dbReference>
<evidence type="ECO:0000313" key="3">
    <source>
        <dbReference type="EMBL" id="GAI08983.1"/>
    </source>
</evidence>
<dbReference type="Gene3D" id="1.10.10.10">
    <property type="entry name" value="Winged helix-like DNA-binding domain superfamily/Winged helix DNA-binding domain"/>
    <property type="match status" value="1"/>
</dbReference>
<keyword evidence="1" id="KW-0472">Membrane</keyword>
<evidence type="ECO:0000256" key="1">
    <source>
        <dbReference type="SAM" id="Phobius"/>
    </source>
</evidence>
<keyword evidence="1" id="KW-0812">Transmembrane</keyword>
<dbReference type="Pfam" id="PF24034">
    <property type="entry name" value="DUF7343"/>
    <property type="match status" value="1"/>
</dbReference>
<reference evidence="3" key="1">
    <citation type="journal article" date="2014" name="Front. Microbiol.">
        <title>High frequency of phylogenetically diverse reductive dehalogenase-homologous genes in deep subseafloor sedimentary metagenomes.</title>
        <authorList>
            <person name="Kawai M."/>
            <person name="Futagami T."/>
            <person name="Toyoda A."/>
            <person name="Takaki Y."/>
            <person name="Nishi S."/>
            <person name="Hori S."/>
            <person name="Arai W."/>
            <person name="Tsubouchi T."/>
            <person name="Morono Y."/>
            <person name="Uchiyama I."/>
            <person name="Ito T."/>
            <person name="Fujiyama A."/>
            <person name="Inagaki F."/>
            <person name="Takami H."/>
        </authorList>
    </citation>
    <scope>NUCLEOTIDE SEQUENCE</scope>
    <source>
        <strain evidence="3">Expedition CK06-06</strain>
    </source>
</reference>
<organism evidence="3">
    <name type="scientific">marine sediment metagenome</name>
    <dbReference type="NCBI Taxonomy" id="412755"/>
    <lineage>
        <taxon>unclassified sequences</taxon>
        <taxon>metagenomes</taxon>
        <taxon>ecological metagenomes</taxon>
    </lineage>
</organism>
<proteinExistence type="predicted"/>
<accession>X1KQP2</accession>
<feature type="transmembrane region" description="Helical" evidence="1">
    <location>
        <begin position="7"/>
        <end position="27"/>
    </location>
</feature>
<dbReference type="InterPro" id="IPR036388">
    <property type="entry name" value="WH-like_DNA-bd_sf"/>
</dbReference>
<feature type="transmembrane region" description="Helical" evidence="1">
    <location>
        <begin position="33"/>
        <end position="60"/>
    </location>
</feature>
<keyword evidence="1" id="KW-1133">Transmembrane helix</keyword>
<dbReference type="EMBL" id="BARV01003582">
    <property type="protein sequence ID" value="GAI08983.1"/>
    <property type="molecule type" value="Genomic_DNA"/>
</dbReference>
<gene>
    <name evidence="3" type="ORF">S06H3_08477</name>
</gene>
<dbReference type="InterPro" id="IPR055767">
    <property type="entry name" value="DUF7343"/>
</dbReference>
<name>X1KQP2_9ZZZZ</name>
<evidence type="ECO:0000259" key="2">
    <source>
        <dbReference type="Pfam" id="PF24034"/>
    </source>
</evidence>
<feature type="non-terminal residue" evidence="3">
    <location>
        <position position="138"/>
    </location>
</feature>
<dbReference type="InterPro" id="IPR036390">
    <property type="entry name" value="WH_DNA-bd_sf"/>
</dbReference>
<protein>
    <recommendedName>
        <fullName evidence="2">DUF7343 domain-containing protein</fullName>
    </recommendedName>
</protein>
<sequence>MTLRESFGIVALVVVLQLCLGALIYVITPTPGLELYSIVIAIAVMVAVSGSIAAVLVFLFKRYASERTMRVALMTLTPDERLVFEAILRAGEARQDKLRRELDMSKSKLSALVNNLERKHAITKTRYFKTNILRANSA</sequence>
<feature type="domain" description="DUF7343" evidence="2">
    <location>
        <begin position="77"/>
        <end position="134"/>
    </location>
</feature>